<feature type="non-terminal residue" evidence="1">
    <location>
        <position position="1"/>
    </location>
</feature>
<evidence type="ECO:0000313" key="1">
    <source>
        <dbReference type="EMBL" id="CCD13997.1"/>
    </source>
</evidence>
<accession>F9W9U2</accession>
<evidence type="ECO:0000313" key="2">
    <source>
        <dbReference type="Proteomes" id="UP000000702"/>
    </source>
</evidence>
<proteinExistence type="predicted"/>
<reference evidence="2" key="1">
    <citation type="submission" date="2011-07" db="EMBL/GenBank/DDBJ databases">
        <title>Divergent evolution of antigenic variation in African trypanosomes.</title>
        <authorList>
            <person name="Jackson A.P."/>
            <person name="Berry A."/>
            <person name="Allison H.C."/>
            <person name="Burton P."/>
            <person name="Anderson J."/>
            <person name="Aslett M."/>
            <person name="Brown R."/>
            <person name="Corton N."/>
            <person name="Harris D."/>
            <person name="Hauser H."/>
            <person name="Gamble J."/>
            <person name="Gilderthorp R."/>
            <person name="McQuillan J."/>
            <person name="Quail M.A."/>
            <person name="Sanders M."/>
            <person name="Van Tonder A."/>
            <person name="Ginger M.L."/>
            <person name="Donelson J.E."/>
            <person name="Field M.C."/>
            <person name="Barry J.D."/>
            <person name="Berriman M."/>
            <person name="Hertz-Fowler C."/>
        </authorList>
    </citation>
    <scope>NUCLEOTIDE SEQUENCE [LARGE SCALE GENOMIC DNA]</scope>
    <source>
        <strain evidence="2">IL3000</strain>
    </source>
</reference>
<organism evidence="1 2">
    <name type="scientific">Trypanosoma congolense (strain IL3000)</name>
    <dbReference type="NCBI Taxonomy" id="1068625"/>
    <lineage>
        <taxon>Eukaryota</taxon>
        <taxon>Discoba</taxon>
        <taxon>Euglenozoa</taxon>
        <taxon>Kinetoplastea</taxon>
        <taxon>Metakinetoplastina</taxon>
        <taxon>Trypanosomatida</taxon>
        <taxon>Trypanosomatidae</taxon>
        <taxon>Trypanosoma</taxon>
        <taxon>Nannomonas</taxon>
    </lineage>
</organism>
<dbReference type="VEuPathDB" id="TriTrypDB:TcIL3000_0_46810"/>
<sequence>KEIGRNLLNCE</sequence>
<name>F9W9U2_TRYCI</name>
<dbReference type="EMBL" id="CAEQ01001349">
    <property type="protein sequence ID" value="CCD13997.1"/>
    <property type="molecule type" value="Genomic_DNA"/>
</dbReference>
<protein>
    <submittedName>
        <fullName evidence="1">WGS project CAEQ00000000 data, annotated contig 1897</fullName>
    </submittedName>
</protein>
<comment type="caution">
    <text evidence="1">The sequence shown here is derived from an EMBL/GenBank/DDBJ whole genome shotgun (WGS) entry which is preliminary data.</text>
</comment>
<keyword evidence="2" id="KW-1185">Reference proteome</keyword>
<reference evidence="1 2" key="2">
    <citation type="journal article" date="2012" name="Proc. Natl. Acad. Sci. U.S.A.">
        <title>Antigenic diversity is generated by distinct evolutionary mechanisms in African trypanosome species.</title>
        <authorList>
            <person name="Jackson A.P."/>
            <person name="Berry A."/>
            <person name="Aslett M."/>
            <person name="Allison H.C."/>
            <person name="Burton P."/>
            <person name="Vavrova-Anderson J."/>
            <person name="Brown R."/>
            <person name="Browne H."/>
            <person name="Corton N."/>
            <person name="Hauser H."/>
            <person name="Gamble J."/>
            <person name="Gilderthorp R."/>
            <person name="Marcello L."/>
            <person name="McQuillan J."/>
            <person name="Otto T.D."/>
            <person name="Quail M.A."/>
            <person name="Sanders M.J."/>
            <person name="van Tonder A."/>
            <person name="Ginger M.L."/>
            <person name="Field M.C."/>
            <person name="Barry J.D."/>
            <person name="Hertz-Fowler C."/>
            <person name="Berriman M."/>
        </authorList>
    </citation>
    <scope>NUCLEOTIDE SEQUENCE [LARGE SCALE GENOMIC DNA]</scope>
    <source>
        <strain evidence="1 2">IL3000</strain>
    </source>
</reference>
<dbReference type="Proteomes" id="UP000000702">
    <property type="component" value="Unassembled WGS sequence"/>
</dbReference>
<gene>
    <name evidence="1" type="ORF">TCIL3000_0_46810</name>
</gene>